<keyword evidence="7" id="KW-1185">Reference proteome</keyword>
<evidence type="ECO:0000313" key="7">
    <source>
        <dbReference type="Proteomes" id="UP000325291"/>
    </source>
</evidence>
<dbReference type="SMART" id="SM00347">
    <property type="entry name" value="HTH_MARR"/>
    <property type="match status" value="1"/>
</dbReference>
<evidence type="ECO:0000256" key="1">
    <source>
        <dbReference type="ARBA" id="ARBA00023015"/>
    </source>
</evidence>
<feature type="region of interest" description="Disordered" evidence="4">
    <location>
        <begin position="1"/>
        <end position="24"/>
    </location>
</feature>
<feature type="compositionally biased region" description="Basic and acidic residues" evidence="4">
    <location>
        <begin position="1"/>
        <end position="21"/>
    </location>
</feature>
<dbReference type="SUPFAM" id="SSF46785">
    <property type="entry name" value="Winged helix' DNA-binding domain"/>
    <property type="match status" value="1"/>
</dbReference>
<dbReference type="GO" id="GO:0003700">
    <property type="term" value="F:DNA-binding transcription factor activity"/>
    <property type="evidence" value="ECO:0007669"/>
    <property type="project" value="InterPro"/>
</dbReference>
<dbReference type="NCBIfam" id="TIGR02337">
    <property type="entry name" value="HpaR"/>
    <property type="match status" value="1"/>
</dbReference>
<dbReference type="InterPro" id="IPR036388">
    <property type="entry name" value="WH-like_DNA-bd_sf"/>
</dbReference>
<feature type="domain" description="HTH marR-type" evidence="5">
    <location>
        <begin position="23"/>
        <end position="155"/>
    </location>
</feature>
<dbReference type="InterPro" id="IPR039422">
    <property type="entry name" value="MarR/SlyA-like"/>
</dbReference>
<protein>
    <submittedName>
        <fullName evidence="6">Homoprotocatechuate degradation operon regulator HpaR</fullName>
    </submittedName>
</protein>
<keyword evidence="3" id="KW-0804">Transcription</keyword>
<dbReference type="PANTHER" id="PTHR33164:SF13">
    <property type="entry name" value="4-HYDROXYPHENYLACETATE CATABOLISM PROTEIN"/>
    <property type="match status" value="1"/>
</dbReference>
<reference evidence="6 7" key="1">
    <citation type="submission" date="2019-07" db="EMBL/GenBank/DDBJ databases">
        <title>Aquicoccus porphyridii gen. nov., sp. nov., isolated from a small marine red alga, Porphyridium marinum.</title>
        <authorList>
            <person name="Liu L."/>
        </authorList>
    </citation>
    <scope>NUCLEOTIDE SEQUENCE [LARGE SCALE GENOMIC DNA]</scope>
    <source>
        <strain evidence="6 7">L1 8-17</strain>
    </source>
</reference>
<dbReference type="InterPro" id="IPR000835">
    <property type="entry name" value="HTH_MarR-typ"/>
</dbReference>
<evidence type="ECO:0000256" key="2">
    <source>
        <dbReference type="ARBA" id="ARBA00023125"/>
    </source>
</evidence>
<evidence type="ECO:0000313" key="6">
    <source>
        <dbReference type="EMBL" id="KAA0909924.1"/>
    </source>
</evidence>
<dbReference type="InterPro" id="IPR012712">
    <property type="entry name" value="HpaR/FarR"/>
</dbReference>
<proteinExistence type="predicted"/>
<sequence>MTTPDPDRPDAGARTRPDLPETSRSLPIVMLRARETMMAPIRQMLQKVDVTEQQWRVLRVLDERGTLDPKDLAQAACLLNPSLTRIMQHLERKGLIRRKDHPSDRRKVLLDITPEGVALLRAAAPESQAIFARLEEQLGRDKVERLLDLLNELSGLELD</sequence>
<evidence type="ECO:0000256" key="4">
    <source>
        <dbReference type="SAM" id="MobiDB-lite"/>
    </source>
</evidence>
<dbReference type="Proteomes" id="UP000325291">
    <property type="component" value="Unassembled WGS sequence"/>
</dbReference>
<name>A0A5A9YYI0_9RHOB</name>
<accession>A0A5A9YYI0</accession>
<dbReference type="Pfam" id="PF01047">
    <property type="entry name" value="MarR"/>
    <property type="match status" value="1"/>
</dbReference>
<dbReference type="Gene3D" id="1.10.10.10">
    <property type="entry name" value="Winged helix-like DNA-binding domain superfamily/Winged helix DNA-binding domain"/>
    <property type="match status" value="1"/>
</dbReference>
<dbReference type="GO" id="GO:0003677">
    <property type="term" value="F:DNA binding"/>
    <property type="evidence" value="ECO:0007669"/>
    <property type="project" value="UniProtKB-KW"/>
</dbReference>
<keyword evidence="2" id="KW-0238">DNA-binding</keyword>
<evidence type="ECO:0000259" key="5">
    <source>
        <dbReference type="PROSITE" id="PS50995"/>
    </source>
</evidence>
<dbReference type="PRINTS" id="PR00598">
    <property type="entry name" value="HTHMARR"/>
</dbReference>
<dbReference type="GO" id="GO:0006950">
    <property type="term" value="P:response to stress"/>
    <property type="evidence" value="ECO:0007669"/>
    <property type="project" value="TreeGrafter"/>
</dbReference>
<dbReference type="EMBL" id="VINQ01000022">
    <property type="protein sequence ID" value="KAA0909924.1"/>
    <property type="molecule type" value="Genomic_DNA"/>
</dbReference>
<gene>
    <name evidence="6" type="primary">hpaR</name>
    <name evidence="6" type="ORF">FLO80_19430</name>
</gene>
<organism evidence="6 7">
    <name type="scientific">Aquicoccus porphyridii</name>
    <dbReference type="NCBI Taxonomy" id="1852029"/>
    <lineage>
        <taxon>Bacteria</taxon>
        <taxon>Pseudomonadati</taxon>
        <taxon>Pseudomonadota</taxon>
        <taxon>Alphaproteobacteria</taxon>
        <taxon>Rhodobacterales</taxon>
        <taxon>Paracoccaceae</taxon>
        <taxon>Aquicoccus</taxon>
    </lineage>
</organism>
<dbReference type="PROSITE" id="PS01117">
    <property type="entry name" value="HTH_MARR_1"/>
    <property type="match status" value="1"/>
</dbReference>
<keyword evidence="1" id="KW-0805">Transcription regulation</keyword>
<evidence type="ECO:0000256" key="3">
    <source>
        <dbReference type="ARBA" id="ARBA00023163"/>
    </source>
</evidence>
<dbReference type="AlphaFoldDB" id="A0A5A9YYI0"/>
<dbReference type="InterPro" id="IPR023187">
    <property type="entry name" value="Tscrpt_reg_MarR-type_CS"/>
</dbReference>
<dbReference type="PROSITE" id="PS50995">
    <property type="entry name" value="HTH_MARR_2"/>
    <property type="match status" value="1"/>
</dbReference>
<comment type="caution">
    <text evidence="6">The sequence shown here is derived from an EMBL/GenBank/DDBJ whole genome shotgun (WGS) entry which is preliminary data.</text>
</comment>
<dbReference type="PANTHER" id="PTHR33164">
    <property type="entry name" value="TRANSCRIPTIONAL REGULATOR, MARR FAMILY"/>
    <property type="match status" value="1"/>
</dbReference>
<dbReference type="InterPro" id="IPR036390">
    <property type="entry name" value="WH_DNA-bd_sf"/>
</dbReference>
<dbReference type="GO" id="GO:0045892">
    <property type="term" value="P:negative regulation of DNA-templated transcription"/>
    <property type="evidence" value="ECO:0007669"/>
    <property type="project" value="InterPro"/>
</dbReference>
<dbReference type="RefSeq" id="WP_111367555.1">
    <property type="nucleotide sequence ID" value="NZ_JASHJG010000063.1"/>
</dbReference>